<proteinExistence type="predicted"/>
<gene>
    <name evidence="1" type="ORF">GCM10009533_11330</name>
</gene>
<protein>
    <submittedName>
        <fullName evidence="1">Uncharacterized protein</fullName>
    </submittedName>
</protein>
<evidence type="ECO:0000313" key="2">
    <source>
        <dbReference type="Proteomes" id="UP001500729"/>
    </source>
</evidence>
<sequence length="83" mass="9237">MLFSIRVTRPAPTTDNWECGIAFLLFAVWREADQAVDSRPACSLEAEEAAWECHPAVAAVCWVSAAFRASAAFWVSAAFWRSR</sequence>
<name>A0ABP3M8J2_SACER</name>
<reference evidence="2" key="1">
    <citation type="journal article" date="2019" name="Int. J. Syst. Evol. Microbiol.">
        <title>The Global Catalogue of Microorganisms (GCM) 10K type strain sequencing project: providing services to taxonomists for standard genome sequencing and annotation.</title>
        <authorList>
            <consortium name="The Broad Institute Genomics Platform"/>
            <consortium name="The Broad Institute Genome Sequencing Center for Infectious Disease"/>
            <person name="Wu L."/>
            <person name="Ma J."/>
        </authorList>
    </citation>
    <scope>NUCLEOTIDE SEQUENCE [LARGE SCALE GENOMIC DNA]</scope>
    <source>
        <strain evidence="2">JCM 10303</strain>
    </source>
</reference>
<dbReference type="Proteomes" id="UP001500729">
    <property type="component" value="Unassembled WGS sequence"/>
</dbReference>
<evidence type="ECO:0000313" key="1">
    <source>
        <dbReference type="EMBL" id="GAA0514148.1"/>
    </source>
</evidence>
<keyword evidence="2" id="KW-1185">Reference proteome</keyword>
<dbReference type="EMBL" id="BAAAGS010000005">
    <property type="protein sequence ID" value="GAA0514148.1"/>
    <property type="molecule type" value="Genomic_DNA"/>
</dbReference>
<accession>A0ABP3M8J2</accession>
<comment type="caution">
    <text evidence="1">The sequence shown here is derived from an EMBL/GenBank/DDBJ whole genome shotgun (WGS) entry which is preliminary data.</text>
</comment>
<organism evidence="1 2">
    <name type="scientific">Saccharopolyspora erythraea</name>
    <name type="common">Streptomyces erythraeus</name>
    <dbReference type="NCBI Taxonomy" id="1836"/>
    <lineage>
        <taxon>Bacteria</taxon>
        <taxon>Bacillati</taxon>
        <taxon>Actinomycetota</taxon>
        <taxon>Actinomycetes</taxon>
        <taxon>Pseudonocardiales</taxon>
        <taxon>Pseudonocardiaceae</taxon>
        <taxon>Saccharopolyspora</taxon>
    </lineage>
</organism>